<dbReference type="Proteomes" id="UP001549047">
    <property type="component" value="Unassembled WGS sequence"/>
</dbReference>
<dbReference type="EC" id="2.7.13.3" evidence="3"/>
<dbReference type="PROSITE" id="PS50109">
    <property type="entry name" value="HIS_KIN"/>
    <property type="match status" value="1"/>
</dbReference>
<feature type="transmembrane region" description="Helical" evidence="11">
    <location>
        <begin position="165"/>
        <end position="189"/>
    </location>
</feature>
<dbReference type="SMART" id="SM00388">
    <property type="entry name" value="HisKA"/>
    <property type="match status" value="1"/>
</dbReference>
<dbReference type="CDD" id="cd00082">
    <property type="entry name" value="HisKA"/>
    <property type="match status" value="1"/>
</dbReference>
<dbReference type="Pfam" id="PF02518">
    <property type="entry name" value="HATPase_c"/>
    <property type="match status" value="1"/>
</dbReference>
<evidence type="ECO:0000259" key="12">
    <source>
        <dbReference type="PROSITE" id="PS50109"/>
    </source>
</evidence>
<dbReference type="CDD" id="cd00075">
    <property type="entry name" value="HATPase"/>
    <property type="match status" value="1"/>
</dbReference>
<evidence type="ECO:0000256" key="5">
    <source>
        <dbReference type="ARBA" id="ARBA00022679"/>
    </source>
</evidence>
<dbReference type="PRINTS" id="PR00344">
    <property type="entry name" value="BCTRLSENSOR"/>
</dbReference>
<dbReference type="InterPro" id="IPR004358">
    <property type="entry name" value="Sig_transdc_His_kin-like_C"/>
</dbReference>
<dbReference type="Pfam" id="PF00672">
    <property type="entry name" value="HAMP"/>
    <property type="match status" value="1"/>
</dbReference>
<organism evidence="14 15">
    <name type="scientific">Rhizobium aquaticum</name>
    <dbReference type="NCBI Taxonomy" id="1549636"/>
    <lineage>
        <taxon>Bacteria</taxon>
        <taxon>Pseudomonadati</taxon>
        <taxon>Pseudomonadota</taxon>
        <taxon>Alphaproteobacteria</taxon>
        <taxon>Hyphomicrobiales</taxon>
        <taxon>Rhizobiaceae</taxon>
        <taxon>Rhizobium/Agrobacterium group</taxon>
        <taxon>Rhizobium</taxon>
    </lineage>
</organism>
<evidence type="ECO:0000256" key="1">
    <source>
        <dbReference type="ARBA" id="ARBA00000085"/>
    </source>
</evidence>
<dbReference type="SUPFAM" id="SSF158472">
    <property type="entry name" value="HAMP domain-like"/>
    <property type="match status" value="1"/>
</dbReference>
<evidence type="ECO:0000256" key="9">
    <source>
        <dbReference type="ARBA" id="ARBA00023012"/>
    </source>
</evidence>
<evidence type="ECO:0000256" key="10">
    <source>
        <dbReference type="ARBA" id="ARBA00023136"/>
    </source>
</evidence>
<accession>A0ABV2IXM4</accession>
<reference evidence="14 15" key="1">
    <citation type="submission" date="2024-06" db="EMBL/GenBank/DDBJ databases">
        <title>Genomic Encyclopedia of Type Strains, Phase IV (KMG-IV): sequencing the most valuable type-strain genomes for metagenomic binning, comparative biology and taxonomic classification.</title>
        <authorList>
            <person name="Goeker M."/>
        </authorList>
    </citation>
    <scope>NUCLEOTIDE SEQUENCE [LARGE SCALE GENOMIC DNA]</scope>
    <source>
        <strain evidence="14 15">DSM 29780</strain>
    </source>
</reference>
<dbReference type="PANTHER" id="PTHR45436">
    <property type="entry name" value="SENSOR HISTIDINE KINASE YKOH"/>
    <property type="match status" value="1"/>
</dbReference>
<dbReference type="EMBL" id="JBEPMB010000001">
    <property type="protein sequence ID" value="MET3613245.1"/>
    <property type="molecule type" value="Genomic_DNA"/>
</dbReference>
<dbReference type="InterPro" id="IPR036890">
    <property type="entry name" value="HATPase_C_sf"/>
</dbReference>
<comment type="catalytic activity">
    <reaction evidence="1">
        <text>ATP + protein L-histidine = ADP + protein N-phospho-L-histidine.</text>
        <dbReference type="EC" id="2.7.13.3"/>
    </reaction>
</comment>
<feature type="domain" description="HAMP" evidence="13">
    <location>
        <begin position="191"/>
        <end position="244"/>
    </location>
</feature>
<feature type="transmembrane region" description="Helical" evidence="11">
    <location>
        <begin position="12"/>
        <end position="36"/>
    </location>
</feature>
<evidence type="ECO:0000256" key="2">
    <source>
        <dbReference type="ARBA" id="ARBA00004370"/>
    </source>
</evidence>
<dbReference type="RefSeq" id="WP_354555727.1">
    <property type="nucleotide sequence ID" value="NZ_JBEPMB010000001.1"/>
</dbReference>
<keyword evidence="6 11" id="KW-0812">Transmembrane</keyword>
<dbReference type="Gene3D" id="6.10.340.10">
    <property type="match status" value="1"/>
</dbReference>
<dbReference type="CDD" id="cd06225">
    <property type="entry name" value="HAMP"/>
    <property type="match status" value="1"/>
</dbReference>
<dbReference type="GO" id="GO:0016301">
    <property type="term" value="F:kinase activity"/>
    <property type="evidence" value="ECO:0007669"/>
    <property type="project" value="UniProtKB-KW"/>
</dbReference>
<evidence type="ECO:0000313" key="15">
    <source>
        <dbReference type="Proteomes" id="UP001549047"/>
    </source>
</evidence>
<dbReference type="Pfam" id="PF00512">
    <property type="entry name" value="HisKA"/>
    <property type="match status" value="1"/>
</dbReference>
<dbReference type="InterPro" id="IPR003660">
    <property type="entry name" value="HAMP_dom"/>
</dbReference>
<feature type="domain" description="Histidine kinase" evidence="12">
    <location>
        <begin position="252"/>
        <end position="473"/>
    </location>
</feature>
<evidence type="ECO:0000313" key="14">
    <source>
        <dbReference type="EMBL" id="MET3613245.1"/>
    </source>
</evidence>
<dbReference type="PANTHER" id="PTHR45436:SF8">
    <property type="entry name" value="HISTIDINE KINASE"/>
    <property type="match status" value="1"/>
</dbReference>
<dbReference type="Gene3D" id="1.10.287.130">
    <property type="match status" value="1"/>
</dbReference>
<evidence type="ECO:0000256" key="11">
    <source>
        <dbReference type="SAM" id="Phobius"/>
    </source>
</evidence>
<dbReference type="SUPFAM" id="SSF47384">
    <property type="entry name" value="Homodimeric domain of signal transducing histidine kinase"/>
    <property type="match status" value="1"/>
</dbReference>
<dbReference type="Gene3D" id="3.30.565.10">
    <property type="entry name" value="Histidine kinase-like ATPase, C-terminal domain"/>
    <property type="match status" value="1"/>
</dbReference>
<keyword evidence="15" id="KW-1185">Reference proteome</keyword>
<evidence type="ECO:0000256" key="6">
    <source>
        <dbReference type="ARBA" id="ARBA00022692"/>
    </source>
</evidence>
<dbReference type="InterPro" id="IPR003661">
    <property type="entry name" value="HisK_dim/P_dom"/>
</dbReference>
<dbReference type="InterPro" id="IPR003594">
    <property type="entry name" value="HATPase_dom"/>
</dbReference>
<keyword evidence="5" id="KW-0808">Transferase</keyword>
<evidence type="ECO:0000256" key="8">
    <source>
        <dbReference type="ARBA" id="ARBA00022989"/>
    </source>
</evidence>
<evidence type="ECO:0000259" key="13">
    <source>
        <dbReference type="PROSITE" id="PS50885"/>
    </source>
</evidence>
<keyword evidence="4" id="KW-0597">Phosphoprotein</keyword>
<evidence type="ECO:0000256" key="3">
    <source>
        <dbReference type="ARBA" id="ARBA00012438"/>
    </source>
</evidence>
<keyword evidence="9" id="KW-0902">Two-component regulatory system</keyword>
<keyword evidence="8 11" id="KW-1133">Transmembrane helix</keyword>
<sequence length="474" mass="51221">MLHQLRILMKSTAVRLSALYILLFAFCAAFLVIYVAGMSANFLREQTQNAIAAEVEEISHIYEVGGLNGLVKTLERRSRQPGANLYVIAGPSGDFLAGNVAAIQPGIMGDPGWTDTPFRYERFGDENKDKSKLQPHMALANVFVLPNGLRVLVGRDLGEPEHFKVLVRQALVVALGVMGIGALVIWFFIGRNALNRIARMSDASAKIMAGDLSQRLPVVGSGDEFDRMSTSLNSMLGRIEKLNEGLKQVSDNIAHDLKTPLTRIRNKATDGLAHSTNEDEYRQSLEGIIAESDQLIRTFNALLMISRVEAGSSTAEMNDIDLSAIAADSAELYEPVLEEAGLTLKMEIASGIHIHGNRELVGQALFNLLDNAVKYAGDVTGSAITVSLARQGDKALLTVADEGPGIPAHRYEDAVQRFVRIDESRTKPGTGLGLSMVEAVAALHGGSLELASTKDETAENKGLTVRMLFPLNAA</sequence>
<evidence type="ECO:0000256" key="7">
    <source>
        <dbReference type="ARBA" id="ARBA00022777"/>
    </source>
</evidence>
<dbReference type="SMART" id="SM00304">
    <property type="entry name" value="HAMP"/>
    <property type="match status" value="1"/>
</dbReference>
<dbReference type="SMART" id="SM00387">
    <property type="entry name" value="HATPase_c"/>
    <property type="match status" value="1"/>
</dbReference>
<keyword evidence="10 11" id="KW-0472">Membrane</keyword>
<comment type="caution">
    <text evidence="14">The sequence shown here is derived from an EMBL/GenBank/DDBJ whole genome shotgun (WGS) entry which is preliminary data.</text>
</comment>
<evidence type="ECO:0000256" key="4">
    <source>
        <dbReference type="ARBA" id="ARBA00022553"/>
    </source>
</evidence>
<gene>
    <name evidence="14" type="ORF">ABID16_001550</name>
</gene>
<keyword evidence="7 14" id="KW-0418">Kinase</keyword>
<dbReference type="InterPro" id="IPR036097">
    <property type="entry name" value="HisK_dim/P_sf"/>
</dbReference>
<proteinExistence type="predicted"/>
<dbReference type="PROSITE" id="PS50885">
    <property type="entry name" value="HAMP"/>
    <property type="match status" value="1"/>
</dbReference>
<dbReference type="SUPFAM" id="SSF55874">
    <property type="entry name" value="ATPase domain of HSP90 chaperone/DNA topoisomerase II/histidine kinase"/>
    <property type="match status" value="1"/>
</dbReference>
<protein>
    <recommendedName>
        <fullName evidence="3">histidine kinase</fullName>
        <ecNumber evidence="3">2.7.13.3</ecNumber>
    </recommendedName>
</protein>
<comment type="subcellular location">
    <subcellularLocation>
        <location evidence="2">Membrane</location>
    </subcellularLocation>
</comment>
<dbReference type="InterPro" id="IPR050428">
    <property type="entry name" value="TCS_sensor_his_kinase"/>
</dbReference>
<dbReference type="InterPro" id="IPR005467">
    <property type="entry name" value="His_kinase_dom"/>
</dbReference>
<name>A0ABV2IXM4_9HYPH</name>